<keyword evidence="1" id="KW-0472">Membrane</keyword>
<evidence type="ECO:0000313" key="2">
    <source>
        <dbReference type="EMBL" id="ASG65591.1"/>
    </source>
</evidence>
<dbReference type="RefSeq" id="WP_088767997.1">
    <property type="nucleotide sequence ID" value="NZ_CP022133.1"/>
</dbReference>
<dbReference type="EMBL" id="CP022133">
    <property type="protein sequence ID" value="ASG65591.1"/>
    <property type="molecule type" value="Genomic_DNA"/>
</dbReference>
<feature type="transmembrane region" description="Helical" evidence="1">
    <location>
        <begin position="84"/>
        <end position="105"/>
    </location>
</feature>
<reference evidence="2 3" key="1">
    <citation type="submission" date="2017-06" db="EMBL/GenBank/DDBJ databases">
        <title>Complete genome sequence of Idiomarina piscisalsi strain 10PY1A isolated from soil of Soudi Arabia.</title>
        <authorList>
            <person name="Kim M.-C."/>
            <person name="Jung B.K."/>
            <person name="Budiyanto F."/>
            <person name="Nzila A."/>
            <person name="Shin J.-H."/>
        </authorList>
    </citation>
    <scope>NUCLEOTIDE SEQUENCE [LARGE SCALE GENOMIC DNA]</scope>
    <source>
        <strain evidence="2 3">10PY1A</strain>
    </source>
</reference>
<dbReference type="Proteomes" id="UP000197717">
    <property type="component" value="Chromosome"/>
</dbReference>
<evidence type="ECO:0000256" key="1">
    <source>
        <dbReference type="SAM" id="Phobius"/>
    </source>
</evidence>
<keyword evidence="1" id="KW-1133">Transmembrane helix</keyword>
<accession>A0ABM6LT49</accession>
<keyword evidence="1" id="KW-0812">Transmembrane</keyword>
<feature type="transmembrane region" description="Helical" evidence="1">
    <location>
        <begin position="42"/>
        <end position="63"/>
    </location>
</feature>
<name>A0ABM6LT49_9GAMM</name>
<feature type="transmembrane region" description="Helical" evidence="1">
    <location>
        <begin position="7"/>
        <end position="30"/>
    </location>
</feature>
<proteinExistence type="predicted"/>
<organism evidence="2 3">
    <name type="scientific">Idiomarina piscisalsi</name>
    <dbReference type="NCBI Taxonomy" id="1096243"/>
    <lineage>
        <taxon>Bacteria</taxon>
        <taxon>Pseudomonadati</taxon>
        <taxon>Pseudomonadota</taxon>
        <taxon>Gammaproteobacteria</taxon>
        <taxon>Alteromonadales</taxon>
        <taxon>Idiomarinaceae</taxon>
        <taxon>Idiomarina</taxon>
    </lineage>
</organism>
<feature type="transmembrane region" description="Helical" evidence="1">
    <location>
        <begin position="111"/>
        <end position="132"/>
    </location>
</feature>
<evidence type="ECO:0008006" key="4">
    <source>
        <dbReference type="Google" id="ProtNLM"/>
    </source>
</evidence>
<gene>
    <name evidence="2" type="ORF">CEW91_05325</name>
</gene>
<sequence>MKRKIHLLAAVVATLCIAVFFISTIIVELFGSLDMIASTKSLIVTPGLFILIPAMVIVAGSGFSLGKSRKGRLVNVKKKRMPFIALNGLFILTPCAIFLSIWATSGIFDTTFYIVQGIELVAGAVNLVLMGLNMRDGLKMTGSGLPRFAKTV</sequence>
<protein>
    <recommendedName>
        <fullName evidence="4">Lipoprotein</fullName>
    </recommendedName>
</protein>
<evidence type="ECO:0000313" key="3">
    <source>
        <dbReference type="Proteomes" id="UP000197717"/>
    </source>
</evidence>
<keyword evidence="3" id="KW-1185">Reference proteome</keyword>